<keyword evidence="1" id="KW-1133">Transmembrane helix</keyword>
<dbReference type="PANTHER" id="PTHR33372">
    <property type="match status" value="1"/>
</dbReference>
<dbReference type="InterPro" id="IPR021788">
    <property type="entry name" value="CPP1-like"/>
</dbReference>
<dbReference type="PANTHER" id="PTHR33372:SF11">
    <property type="entry name" value="DNAJ (DUF3353)"/>
    <property type="match status" value="1"/>
</dbReference>
<sequence length="380" mass="41866">MKHTSSSSFFFFFAIGASSAVFGWLPFGGLPRFGFKEENAPAPFISNSADVAAAIPAPAPLTATETIGATADSSSTPSRPPSTVKPASVLHELSTHNKIVINHKPLIFVATSLKRVGCLTPSCILSLDGQFSSFPSIRISTKLLQLKENGYPRHTKRCIVRRTHSIKYSMDASYGNATNGPSAVFHRINVSDPYKRLGISREASEEEIQAARNFLIQTYGGHKPSVDAIESAHDKIIMQKFHERKRPKVNIKKKVRDVTESRYVQAVMSRFRTPSTKFILLTSVAFIALGVLTLLFPTEEGPTVQVAMSVIVTIYFIYSRLKSKIRALLYGAGAFIFSWVVGTFLMVSVIPPILNGPRSLEVTTALITYVLLWVFSTYLK</sequence>
<evidence type="ECO:0008006" key="4">
    <source>
        <dbReference type="Google" id="ProtNLM"/>
    </source>
</evidence>
<proteinExistence type="predicted"/>
<gene>
    <name evidence="2" type="ORF">Nepgr_026407</name>
</gene>
<dbReference type="AlphaFoldDB" id="A0AAD3T8D8"/>
<feature type="transmembrane region" description="Helical" evidence="1">
    <location>
        <begin position="328"/>
        <end position="350"/>
    </location>
</feature>
<evidence type="ECO:0000256" key="1">
    <source>
        <dbReference type="SAM" id="Phobius"/>
    </source>
</evidence>
<name>A0AAD3T8D8_NEPGR</name>
<feature type="transmembrane region" description="Helical" evidence="1">
    <location>
        <begin position="362"/>
        <end position="379"/>
    </location>
</feature>
<keyword evidence="1" id="KW-0812">Transmembrane</keyword>
<feature type="transmembrane region" description="Helical" evidence="1">
    <location>
        <begin position="6"/>
        <end position="27"/>
    </location>
</feature>
<dbReference type="GO" id="GO:0031969">
    <property type="term" value="C:chloroplast membrane"/>
    <property type="evidence" value="ECO:0007669"/>
    <property type="project" value="TreeGrafter"/>
</dbReference>
<feature type="transmembrane region" description="Helical" evidence="1">
    <location>
        <begin position="278"/>
        <end position="296"/>
    </location>
</feature>
<reference evidence="2" key="1">
    <citation type="submission" date="2023-05" db="EMBL/GenBank/DDBJ databases">
        <title>Nepenthes gracilis genome sequencing.</title>
        <authorList>
            <person name="Fukushima K."/>
        </authorList>
    </citation>
    <scope>NUCLEOTIDE SEQUENCE</scope>
    <source>
        <strain evidence="2">SING2019-196</strain>
    </source>
</reference>
<organism evidence="2 3">
    <name type="scientific">Nepenthes gracilis</name>
    <name type="common">Slender pitcher plant</name>
    <dbReference type="NCBI Taxonomy" id="150966"/>
    <lineage>
        <taxon>Eukaryota</taxon>
        <taxon>Viridiplantae</taxon>
        <taxon>Streptophyta</taxon>
        <taxon>Embryophyta</taxon>
        <taxon>Tracheophyta</taxon>
        <taxon>Spermatophyta</taxon>
        <taxon>Magnoliopsida</taxon>
        <taxon>eudicotyledons</taxon>
        <taxon>Gunneridae</taxon>
        <taxon>Pentapetalae</taxon>
        <taxon>Caryophyllales</taxon>
        <taxon>Nepenthaceae</taxon>
        <taxon>Nepenthes</taxon>
    </lineage>
</organism>
<protein>
    <recommendedName>
        <fullName evidence="4">Protein CHAPERONE-LIKE PROTEIN OF POR1, chloroplastic</fullName>
    </recommendedName>
</protein>
<keyword evidence="1" id="KW-0472">Membrane</keyword>
<dbReference type="Pfam" id="PF11833">
    <property type="entry name" value="CPP1-like"/>
    <property type="match status" value="1"/>
</dbReference>
<feature type="transmembrane region" description="Helical" evidence="1">
    <location>
        <begin position="302"/>
        <end position="321"/>
    </location>
</feature>
<comment type="caution">
    <text evidence="2">The sequence shown here is derived from an EMBL/GenBank/DDBJ whole genome shotgun (WGS) entry which is preliminary data.</text>
</comment>
<dbReference type="Proteomes" id="UP001279734">
    <property type="component" value="Unassembled WGS sequence"/>
</dbReference>
<keyword evidence="3" id="KW-1185">Reference proteome</keyword>
<evidence type="ECO:0000313" key="2">
    <source>
        <dbReference type="EMBL" id="GMH24564.1"/>
    </source>
</evidence>
<evidence type="ECO:0000313" key="3">
    <source>
        <dbReference type="Proteomes" id="UP001279734"/>
    </source>
</evidence>
<accession>A0AAD3T8D8</accession>
<dbReference type="EMBL" id="BSYO01000028">
    <property type="protein sequence ID" value="GMH24564.1"/>
    <property type="molecule type" value="Genomic_DNA"/>
</dbReference>